<gene>
    <name evidence="7" type="ORF">CKO45_29820</name>
</gene>
<evidence type="ECO:0000259" key="5">
    <source>
        <dbReference type="PROSITE" id="PS51898"/>
    </source>
</evidence>
<dbReference type="SUPFAM" id="SSF47823">
    <property type="entry name" value="lambda integrase-like, N-terminal domain"/>
    <property type="match status" value="1"/>
</dbReference>
<evidence type="ECO:0008006" key="9">
    <source>
        <dbReference type="Google" id="ProtNLM"/>
    </source>
</evidence>
<evidence type="ECO:0000313" key="7">
    <source>
        <dbReference type="EMBL" id="MBK1662383.1"/>
    </source>
</evidence>
<dbReference type="InterPro" id="IPR052925">
    <property type="entry name" value="Phage_Integrase-like_Recomb"/>
</dbReference>
<dbReference type="PANTHER" id="PTHR34605:SF4">
    <property type="entry name" value="DNA ADENINE METHYLTRANSFERASE"/>
    <property type="match status" value="1"/>
</dbReference>
<organism evidence="7 8">
    <name type="scientific">Paracraurococcus ruber</name>
    <dbReference type="NCBI Taxonomy" id="77675"/>
    <lineage>
        <taxon>Bacteria</taxon>
        <taxon>Pseudomonadati</taxon>
        <taxon>Pseudomonadota</taxon>
        <taxon>Alphaproteobacteria</taxon>
        <taxon>Acetobacterales</taxon>
        <taxon>Roseomonadaceae</taxon>
        <taxon>Paracraurococcus</taxon>
    </lineage>
</organism>
<dbReference type="EMBL" id="NRSG01000541">
    <property type="protein sequence ID" value="MBK1662383.1"/>
    <property type="molecule type" value="Genomic_DNA"/>
</dbReference>
<evidence type="ECO:0000259" key="6">
    <source>
        <dbReference type="PROSITE" id="PS51900"/>
    </source>
</evidence>
<dbReference type="InterPro" id="IPR010998">
    <property type="entry name" value="Integrase_recombinase_N"/>
</dbReference>
<dbReference type="InterPro" id="IPR044068">
    <property type="entry name" value="CB"/>
</dbReference>
<evidence type="ECO:0000256" key="4">
    <source>
        <dbReference type="PROSITE-ProRule" id="PRU01248"/>
    </source>
</evidence>
<name>A0ABS1D6N6_9PROT</name>
<proteinExistence type="predicted"/>
<dbReference type="RefSeq" id="WP_200306716.1">
    <property type="nucleotide sequence ID" value="NZ_NRSG01000541.1"/>
</dbReference>
<dbReference type="Gene3D" id="1.10.443.10">
    <property type="entry name" value="Intergrase catalytic core"/>
    <property type="match status" value="1"/>
</dbReference>
<evidence type="ECO:0000256" key="1">
    <source>
        <dbReference type="ARBA" id="ARBA00022908"/>
    </source>
</evidence>
<dbReference type="Gene3D" id="1.10.150.130">
    <property type="match status" value="1"/>
</dbReference>
<keyword evidence="2 4" id="KW-0238">DNA-binding</keyword>
<dbReference type="SUPFAM" id="SSF56349">
    <property type="entry name" value="DNA breaking-rejoining enzymes"/>
    <property type="match status" value="1"/>
</dbReference>
<reference evidence="7 8" key="1">
    <citation type="journal article" date="2020" name="Microorganisms">
        <title>Osmotic Adaptation and Compatible Solute Biosynthesis of Phototrophic Bacteria as Revealed from Genome Analyses.</title>
        <authorList>
            <person name="Imhoff J.F."/>
            <person name="Rahn T."/>
            <person name="Kunzel S."/>
            <person name="Keller A."/>
            <person name="Neulinger S.C."/>
        </authorList>
    </citation>
    <scope>NUCLEOTIDE SEQUENCE [LARGE SCALE GENOMIC DNA]</scope>
    <source>
        <strain evidence="7 8">DSM 15382</strain>
    </source>
</reference>
<keyword evidence="3" id="KW-0233">DNA recombination</keyword>
<dbReference type="PANTHER" id="PTHR34605">
    <property type="entry name" value="PHAGE_INTEGRASE DOMAIN-CONTAINING PROTEIN"/>
    <property type="match status" value="1"/>
</dbReference>
<keyword evidence="1" id="KW-0229">DNA integration</keyword>
<dbReference type="InterPro" id="IPR002104">
    <property type="entry name" value="Integrase_catalytic"/>
</dbReference>
<sequence>MSGDLVPAPATAVAERPTPEGERALRDALGYIARADAAETRRAYAGDWRHFCGWCRQTGLAPLPATPATIAAYLAAHAGLHALATLRRRLAAIARAHREARHTFDSRDPAIRNALRGIAREHARPARQAAALTTAEIRSLVRTCGPDLAGLRDRALLLLGYAGALRRGELVGVDVEHLRFHTGALEVLLPRSKADQEGEGQRISIGRGKARETCPVRAIEDWLRAAGIRYGPVFRGVTRHGTVEPGRLSTEAVRLILKRRAALAGIQGTVLEPVTPHGLRAGFVTQSYLAGARDEEIVEHTRHRHLGTMRRYVRRAKLGKGEATARLDL</sequence>
<dbReference type="InterPro" id="IPR011010">
    <property type="entry name" value="DNA_brk_join_enz"/>
</dbReference>
<keyword evidence="8" id="KW-1185">Reference proteome</keyword>
<feature type="domain" description="Tyr recombinase" evidence="5">
    <location>
        <begin position="127"/>
        <end position="325"/>
    </location>
</feature>
<dbReference type="Pfam" id="PF00589">
    <property type="entry name" value="Phage_integrase"/>
    <property type="match status" value="1"/>
</dbReference>
<comment type="caution">
    <text evidence="7">The sequence shown here is derived from an EMBL/GenBank/DDBJ whole genome shotgun (WGS) entry which is preliminary data.</text>
</comment>
<feature type="domain" description="Core-binding (CB)" evidence="6">
    <location>
        <begin position="19"/>
        <end position="101"/>
    </location>
</feature>
<evidence type="ECO:0000256" key="2">
    <source>
        <dbReference type="ARBA" id="ARBA00023125"/>
    </source>
</evidence>
<protein>
    <recommendedName>
        <fullName evidence="9">Site-specific recombinase XerD</fullName>
    </recommendedName>
</protein>
<accession>A0ABS1D6N6</accession>
<evidence type="ECO:0000256" key="3">
    <source>
        <dbReference type="ARBA" id="ARBA00023172"/>
    </source>
</evidence>
<dbReference type="PROSITE" id="PS51898">
    <property type="entry name" value="TYR_RECOMBINASE"/>
    <property type="match status" value="1"/>
</dbReference>
<evidence type="ECO:0000313" key="8">
    <source>
        <dbReference type="Proteomes" id="UP000697995"/>
    </source>
</evidence>
<dbReference type="Proteomes" id="UP000697995">
    <property type="component" value="Unassembled WGS sequence"/>
</dbReference>
<dbReference type="PROSITE" id="PS51900">
    <property type="entry name" value="CB"/>
    <property type="match status" value="1"/>
</dbReference>
<dbReference type="InterPro" id="IPR013762">
    <property type="entry name" value="Integrase-like_cat_sf"/>
</dbReference>